<organism evidence="1 2">
    <name type="scientific">Naganishia cerealis</name>
    <dbReference type="NCBI Taxonomy" id="610337"/>
    <lineage>
        <taxon>Eukaryota</taxon>
        <taxon>Fungi</taxon>
        <taxon>Dikarya</taxon>
        <taxon>Basidiomycota</taxon>
        <taxon>Agaricomycotina</taxon>
        <taxon>Tremellomycetes</taxon>
        <taxon>Filobasidiales</taxon>
        <taxon>Filobasidiaceae</taxon>
        <taxon>Naganishia</taxon>
    </lineage>
</organism>
<dbReference type="Proteomes" id="UP001241377">
    <property type="component" value="Unassembled WGS sequence"/>
</dbReference>
<accession>A0ACC2V043</accession>
<sequence length="240" mass="26384">MDSQLPASPAPPSPPAPLEPGPSDFTAVLAASHAPELLEESSSASGIGSKEDRERAILIECTEVFVLVLESDWQGVAAVGLAMDLKVYMRRLQFPHSHDDNGSVAYALSKDSLSGVFPAVKHLEQVLHLTHDPRFDYEIKQVALTAVKHLQRRRQLTALLIGTHRSRVVDDVARAYATIPPDLLATYLGFTGDTQQELHNWKRSVVRIDVSALGWELDPSTAQYRPRMRQGKSPSSSSIE</sequence>
<evidence type="ECO:0000313" key="1">
    <source>
        <dbReference type="EMBL" id="KAJ9092710.1"/>
    </source>
</evidence>
<evidence type="ECO:0000313" key="2">
    <source>
        <dbReference type="Proteomes" id="UP001241377"/>
    </source>
</evidence>
<reference evidence="1" key="1">
    <citation type="submission" date="2023-04" db="EMBL/GenBank/DDBJ databases">
        <title>Draft Genome sequencing of Naganishia species isolated from polar environments using Oxford Nanopore Technology.</title>
        <authorList>
            <person name="Leo P."/>
            <person name="Venkateswaran K."/>
        </authorList>
    </citation>
    <scope>NUCLEOTIDE SEQUENCE</scope>
    <source>
        <strain evidence="1">MNA-CCFEE 5261</strain>
    </source>
</reference>
<comment type="caution">
    <text evidence="1">The sequence shown here is derived from an EMBL/GenBank/DDBJ whole genome shotgun (WGS) entry which is preliminary data.</text>
</comment>
<proteinExistence type="predicted"/>
<gene>
    <name evidence="1" type="ORF">QFC19_008635</name>
</gene>
<dbReference type="EMBL" id="JASBWR010000132">
    <property type="protein sequence ID" value="KAJ9092710.1"/>
    <property type="molecule type" value="Genomic_DNA"/>
</dbReference>
<protein>
    <submittedName>
        <fullName evidence="1">Uncharacterized protein</fullName>
    </submittedName>
</protein>
<keyword evidence="2" id="KW-1185">Reference proteome</keyword>
<name>A0ACC2V043_9TREE</name>